<name>A0A023BU94_9FLAO</name>
<dbReference type="CDD" id="cd22652">
    <property type="entry name" value="ClyA_AhlB-like"/>
    <property type="match status" value="1"/>
</dbReference>
<dbReference type="EMBL" id="AQRA01000005">
    <property type="protein sequence ID" value="EZH73388.1"/>
    <property type="molecule type" value="Genomic_DNA"/>
</dbReference>
<organism evidence="2 3">
    <name type="scientific">Aquimarina atlantica</name>
    <dbReference type="NCBI Taxonomy" id="1317122"/>
    <lineage>
        <taxon>Bacteria</taxon>
        <taxon>Pseudomonadati</taxon>
        <taxon>Bacteroidota</taxon>
        <taxon>Flavobacteriia</taxon>
        <taxon>Flavobacteriales</taxon>
        <taxon>Flavobacteriaceae</taxon>
        <taxon>Aquimarina</taxon>
    </lineage>
</organism>
<dbReference type="SUPFAM" id="SSF58100">
    <property type="entry name" value="Bacterial hemolysins"/>
    <property type="match status" value="1"/>
</dbReference>
<sequence length="356" mass="37991">MEILRNYIKNIEVSQKETTTNGLVLQSYCNSILQQPNLDFSSSEDLVGIQNSINDSIENAKESANSYLSDINPKIISSLSDLKSYFTVYRVVPVTLPEGATVDQWLSVLTVIKGLTENNLRNSEIIVQGLSDLSIRLKADANAFNELAQKANEMISGDQGELADISDELKSIDRSINAQISAIVGEGIAIAGGAVMIGMGAVASPVGAELIAGGVVTVAAGGALLAASIIELKDLYNQKNGLFQSKATLEQEILLLGGIESVMDSLSDQAKIAAEASEGMTTIWKDVSLNLDRLINDLTNGITSTDEARTFFLNSANNEIADLQDTITTITQQLAGVVTITLPEGETVIDYLEKVS</sequence>
<dbReference type="Pfam" id="PF05791">
    <property type="entry name" value="Bacillus_HBL"/>
    <property type="match status" value="1"/>
</dbReference>
<dbReference type="OrthoDB" id="1157384at2"/>
<dbReference type="Proteomes" id="UP000023541">
    <property type="component" value="Unassembled WGS sequence"/>
</dbReference>
<proteinExistence type="predicted"/>
<keyword evidence="1" id="KW-1133">Transmembrane helix</keyword>
<evidence type="ECO:0000256" key="1">
    <source>
        <dbReference type="SAM" id="Phobius"/>
    </source>
</evidence>
<dbReference type="AlphaFoldDB" id="A0A023BU94"/>
<dbReference type="InterPro" id="IPR052785">
    <property type="entry name" value="Enterotoxin_cmpnt"/>
</dbReference>
<keyword evidence="3" id="KW-1185">Reference proteome</keyword>
<reference evidence="2 3" key="1">
    <citation type="submission" date="2014-04" db="EMBL/GenBank/DDBJ databases">
        <title>Aquimarina sp. 22II-S11-z7 Genome Sequencing.</title>
        <authorList>
            <person name="Lai Q."/>
        </authorList>
    </citation>
    <scope>NUCLEOTIDE SEQUENCE [LARGE SCALE GENOMIC DNA]</scope>
    <source>
        <strain evidence="2 3">22II-S11-z7</strain>
    </source>
</reference>
<accession>A0A023BU94</accession>
<dbReference type="RefSeq" id="WP_034242093.1">
    <property type="nucleotide sequence ID" value="NZ_AQRA01000005.1"/>
</dbReference>
<evidence type="ECO:0008006" key="4">
    <source>
        <dbReference type="Google" id="ProtNLM"/>
    </source>
</evidence>
<evidence type="ECO:0000313" key="2">
    <source>
        <dbReference type="EMBL" id="EZH73388.1"/>
    </source>
</evidence>
<dbReference type="PANTHER" id="PTHR38443">
    <property type="match status" value="1"/>
</dbReference>
<feature type="transmembrane region" description="Helical" evidence="1">
    <location>
        <begin position="180"/>
        <end position="204"/>
    </location>
</feature>
<protein>
    <recommendedName>
        <fullName evidence="4">HBL/NHE enterotoxin family protein</fullName>
    </recommendedName>
</protein>
<dbReference type="GO" id="GO:0016020">
    <property type="term" value="C:membrane"/>
    <property type="evidence" value="ECO:0007669"/>
    <property type="project" value="InterPro"/>
</dbReference>
<comment type="caution">
    <text evidence="2">The sequence shown here is derived from an EMBL/GenBank/DDBJ whole genome shotgun (WGS) entry which is preliminary data.</text>
</comment>
<dbReference type="PANTHER" id="PTHR38443:SF2">
    <property type="entry name" value="NON-HEMOLYTIC ENTEROTOXIN LYTIC COMPONENT L1"/>
    <property type="match status" value="1"/>
</dbReference>
<dbReference type="InterPro" id="IPR008414">
    <property type="entry name" value="HBL"/>
</dbReference>
<gene>
    <name evidence="2" type="ORF">ATO12_15725</name>
</gene>
<dbReference type="Gene3D" id="1.20.1170.10">
    <property type="match status" value="1"/>
</dbReference>
<feature type="transmembrane region" description="Helical" evidence="1">
    <location>
        <begin position="210"/>
        <end position="230"/>
    </location>
</feature>
<evidence type="ECO:0000313" key="3">
    <source>
        <dbReference type="Proteomes" id="UP000023541"/>
    </source>
</evidence>
<dbReference type="eggNOG" id="ENOG5033K7W">
    <property type="taxonomic scope" value="Bacteria"/>
</dbReference>
<keyword evidence="1" id="KW-0472">Membrane</keyword>
<keyword evidence="1" id="KW-0812">Transmembrane</keyword>
<dbReference type="STRING" id="1317122.ATO12_15725"/>